<dbReference type="Proteomes" id="UP000249065">
    <property type="component" value="Unassembled WGS sequence"/>
</dbReference>
<dbReference type="Gene3D" id="3.75.10.10">
    <property type="entry name" value="L-arginine/glycine Amidinotransferase, Chain A"/>
    <property type="match status" value="1"/>
</dbReference>
<protein>
    <submittedName>
        <fullName evidence="1">Amidinotransferase</fullName>
    </submittedName>
</protein>
<evidence type="ECO:0000313" key="2">
    <source>
        <dbReference type="Proteomes" id="UP000249065"/>
    </source>
</evidence>
<reference evidence="2" key="1">
    <citation type="submission" date="2018-06" db="EMBL/GenBank/DDBJ databases">
        <authorList>
            <person name="Khan S.A."/>
        </authorList>
    </citation>
    <scope>NUCLEOTIDE SEQUENCE [LARGE SCALE GENOMIC DNA]</scope>
    <source>
        <strain evidence="2">DB-1506</strain>
    </source>
</reference>
<proteinExistence type="predicted"/>
<dbReference type="OrthoDB" id="9814070at2"/>
<organism evidence="1 2">
    <name type="scientific">Roseicella frigidaeris</name>
    <dbReference type="NCBI Taxonomy" id="2230885"/>
    <lineage>
        <taxon>Bacteria</taxon>
        <taxon>Pseudomonadati</taxon>
        <taxon>Pseudomonadota</taxon>
        <taxon>Alphaproteobacteria</taxon>
        <taxon>Acetobacterales</taxon>
        <taxon>Roseomonadaceae</taxon>
        <taxon>Roseicella</taxon>
    </lineage>
</organism>
<name>A0A327MFN1_9PROT</name>
<evidence type="ECO:0000313" key="1">
    <source>
        <dbReference type="EMBL" id="RAI61072.1"/>
    </source>
</evidence>
<dbReference type="RefSeq" id="WP_111468187.1">
    <property type="nucleotide sequence ID" value="NZ_QLIX01000001.1"/>
</dbReference>
<keyword evidence="2" id="KW-1185">Reference proteome</keyword>
<comment type="caution">
    <text evidence="1">The sequence shown here is derived from an EMBL/GenBank/DDBJ whole genome shotgun (WGS) entry which is preliminary data.</text>
</comment>
<gene>
    <name evidence="1" type="ORF">DOO78_02810</name>
</gene>
<dbReference type="EMBL" id="QLIX01000001">
    <property type="protein sequence ID" value="RAI61072.1"/>
    <property type="molecule type" value="Genomic_DNA"/>
</dbReference>
<dbReference type="AlphaFoldDB" id="A0A327MFN1"/>
<dbReference type="SUPFAM" id="SSF55909">
    <property type="entry name" value="Pentein"/>
    <property type="match status" value="1"/>
</dbReference>
<keyword evidence="1" id="KW-0808">Transferase</keyword>
<dbReference type="GO" id="GO:0016740">
    <property type="term" value="F:transferase activity"/>
    <property type="evidence" value="ECO:0007669"/>
    <property type="project" value="UniProtKB-KW"/>
</dbReference>
<accession>A0A327MFN1</accession>
<sequence>MAPTILMTDPAHFEVDYVINPWMRPEDWHRDVEANRAAARAAWSGLAEALRAAGARLEVLPGAPDLPDMVFPANAAVVLDRRALLARFACVERRPEEARFRAGFRGLQARGLIDEVAELPEGLYQEGAGDCLWDAGRGQFWAGHGQRSLRGAIPHLADFFGQPIVPLELVSPRFYHLDVCFCPLPGGEVLHYPGAFAPASLAEIHDRIPVAQRIEATAEEAGLLCLNAVALGRTVVMARTSPRLRAILAERGYRVVELDLAPFILSGGAAFCMTLRLDRSTAAAVAPQALAAVPAG</sequence>
<dbReference type="Pfam" id="PF19420">
    <property type="entry name" value="DDAH_eukar"/>
    <property type="match status" value="1"/>
</dbReference>